<feature type="signal peptide" evidence="1">
    <location>
        <begin position="1"/>
        <end position="20"/>
    </location>
</feature>
<evidence type="ECO:0000256" key="1">
    <source>
        <dbReference type="SAM" id="SignalP"/>
    </source>
</evidence>
<dbReference type="Proteomes" id="UP000604341">
    <property type="component" value="Unassembled WGS sequence"/>
</dbReference>
<organism evidence="2 3">
    <name type="scientific">Deinococcus radiotolerans</name>
    <dbReference type="NCBI Taxonomy" id="1309407"/>
    <lineage>
        <taxon>Bacteria</taxon>
        <taxon>Thermotogati</taxon>
        <taxon>Deinococcota</taxon>
        <taxon>Deinococci</taxon>
        <taxon>Deinococcales</taxon>
        <taxon>Deinococcaceae</taxon>
        <taxon>Deinococcus</taxon>
    </lineage>
</organism>
<keyword evidence="3" id="KW-1185">Reference proteome</keyword>
<evidence type="ECO:0000313" key="3">
    <source>
        <dbReference type="Proteomes" id="UP000604341"/>
    </source>
</evidence>
<feature type="chain" id="PRO_5045321092" evidence="1">
    <location>
        <begin position="21"/>
        <end position="433"/>
    </location>
</feature>
<evidence type="ECO:0000313" key="2">
    <source>
        <dbReference type="EMBL" id="GGL19715.1"/>
    </source>
</evidence>
<comment type="caution">
    <text evidence="2">The sequence shown here is derived from an EMBL/GenBank/DDBJ whole genome shotgun (WGS) entry which is preliminary data.</text>
</comment>
<keyword evidence="1" id="KW-0732">Signal</keyword>
<sequence>MRRSLTLICLSLALSGLASAADLAGVDIDRNGIRDDIDQYIAERTPVQSAERTAAQAYARALQSAVTGQQNAGALSALVSLRQQGADWSTWARDLRELTVNTGARLDAYAAALDRAGPQFLPLQPDGEQACPNRACTVLVFQNGILTSEDSALRSLLALRQLLGDTQAGRRLLYALNYNPTEGVGDFVEVFRQKFGEHDRGAAAFAGTLGAPDALTGVLATLLQAKLRATTSAAPTTLGGWVSALTQPRRTLTAAAPLPTPAELADTTRQYTGAYLDQVVHATVDMRHRLGETTYMDDNARALADGLEAYLRRGLRVVLVAHSQGNLYADVVQRELKRRGVPLTRFAVVGVAVPNGEPPAGGRYVSTQADLVLGALRFLFPVLAANDRTVAPVQPGSAFLGHGFVDVYTRPGSPVAERVISAIRDTITDLSSQ</sequence>
<reference evidence="3" key="1">
    <citation type="journal article" date="2019" name="Int. J. Syst. Evol. Microbiol.">
        <title>The Global Catalogue of Microorganisms (GCM) 10K type strain sequencing project: providing services to taxonomists for standard genome sequencing and annotation.</title>
        <authorList>
            <consortium name="The Broad Institute Genomics Platform"/>
            <consortium name="The Broad Institute Genome Sequencing Center for Infectious Disease"/>
            <person name="Wu L."/>
            <person name="Ma J."/>
        </authorList>
    </citation>
    <scope>NUCLEOTIDE SEQUENCE [LARGE SCALE GENOMIC DNA]</scope>
    <source>
        <strain evidence="3">JCM 19173</strain>
    </source>
</reference>
<accession>A0ABQ2FRL8</accession>
<name>A0ABQ2FRL8_9DEIO</name>
<protein>
    <submittedName>
        <fullName evidence="2">Uncharacterized protein</fullName>
    </submittedName>
</protein>
<proteinExistence type="predicted"/>
<dbReference type="EMBL" id="BMPE01000034">
    <property type="protein sequence ID" value="GGL19715.1"/>
    <property type="molecule type" value="Genomic_DNA"/>
</dbReference>
<dbReference type="RefSeq" id="WP_189071054.1">
    <property type="nucleotide sequence ID" value="NZ_BMPE01000034.1"/>
</dbReference>
<gene>
    <name evidence="2" type="ORF">GCM10010844_43360</name>
</gene>